<feature type="transmembrane region" description="Helical" evidence="1">
    <location>
        <begin position="138"/>
        <end position="154"/>
    </location>
</feature>
<evidence type="ECO:0008006" key="3">
    <source>
        <dbReference type="Google" id="ProtNLM"/>
    </source>
</evidence>
<proteinExistence type="predicted"/>
<dbReference type="EMBL" id="VSSQ01000105">
    <property type="protein sequence ID" value="MPL77310.1"/>
    <property type="molecule type" value="Genomic_DNA"/>
</dbReference>
<accession>A0A644UEM1</accession>
<reference evidence="2" key="1">
    <citation type="submission" date="2019-08" db="EMBL/GenBank/DDBJ databases">
        <authorList>
            <person name="Kucharzyk K."/>
            <person name="Murdoch R.W."/>
            <person name="Higgins S."/>
            <person name="Loffler F."/>
        </authorList>
    </citation>
    <scope>NUCLEOTIDE SEQUENCE</scope>
</reference>
<evidence type="ECO:0000256" key="1">
    <source>
        <dbReference type="SAM" id="Phobius"/>
    </source>
</evidence>
<feature type="transmembrane region" description="Helical" evidence="1">
    <location>
        <begin position="166"/>
        <end position="196"/>
    </location>
</feature>
<feature type="transmembrane region" description="Helical" evidence="1">
    <location>
        <begin position="482"/>
        <end position="500"/>
    </location>
</feature>
<feature type="transmembrane region" description="Helical" evidence="1">
    <location>
        <begin position="261"/>
        <end position="283"/>
    </location>
</feature>
<organism evidence="2">
    <name type="scientific">bioreactor metagenome</name>
    <dbReference type="NCBI Taxonomy" id="1076179"/>
    <lineage>
        <taxon>unclassified sequences</taxon>
        <taxon>metagenomes</taxon>
        <taxon>ecological metagenomes</taxon>
    </lineage>
</organism>
<keyword evidence="1" id="KW-0812">Transmembrane</keyword>
<feature type="transmembrane region" description="Helical" evidence="1">
    <location>
        <begin position="202"/>
        <end position="224"/>
    </location>
</feature>
<keyword evidence="1" id="KW-0472">Membrane</keyword>
<feature type="transmembrane region" description="Helical" evidence="1">
    <location>
        <begin position="512"/>
        <end position="535"/>
    </location>
</feature>
<dbReference type="InterPro" id="IPR021280">
    <property type="entry name" value="TMEM260-like"/>
</dbReference>
<sequence length="1000" mass="115365">MIKYKKTVNHIGWILGVLTSILYIICAEPTLSFWDSGEYILTSSKLQVGHPPGAPFYQLLGAFFSIFSFGNPKLIPILVNSLSAISSGATVCFLFWIIVRLMYRNSDKFISNIIAGVIGALVFAFSDTFWNSAIEAEVYSVSILFTTITFWSILKWDEKPHPRWVFFICLMFGISINIHLLSLLVLPAVFLIIYFHYKKGNLAGIISTIFIACAVLLIMLWFIIPGIIKIISVNPKWIIISILFLIVLLIGLSLWKKLPLLNTISLSVFFFLIGFSTFLIIVIRADADTPINEYNPSNSKNIVSYINRDAYGETPLIYGPSYTALPPKDFKMTEQGIKPIFERELMMFFPRMWNYNNPNFEQGYTDWVGMPQDTVLIDGELRAKPSWIQNLQYFANYQIGYMYGRYLLWNFVGKTNDLQGYGDNHKGEWFSGIFVVDEFLNKGTNLSPEDKKNKANNIYFGIPFLLAIIGMFYQIGKDIKGWFTLSTLFVFTGVAISIYLNDYAYQPRERDYVYVGSFMVFSIWVAMGAFALSKWLLGIVRIKKPKYVLPSFLLVPALLFSQNFNDHNRSYRYTANNFAYSILNSCEENAILFVSGDNDTYPLWYLQEVEGIRQDVRVINLQFLNNADYISKLKQKIHTSLPLNFIAKETVYSSPNRELSFINPSNNKMEMNAALRELYNNNNAININNIKFYALPTNKFYINADSTNRIDFSIEGSDITKSTMMLYDIIANNFAQRPIYFSSYSFEETFGLEEYLSNEGFVYRLKKEKQTPNNTNAESKVTSVNSKRMYENLMHNYQWKNFDKSGIYYDELHRSIIELYASQASLLAHTFIAEGETQKSLATLNLCLEKLPTKIHSYPYIIAELSIAYGQLEEEEKSVNLMSGVVENFSKNMDYFLSLSPKEQSQRRLDAQRVMFTWINLCEVSEQMQLESLRVLLANRLFNYLSPYYLTVLDQMENLSKDPQYYSEEIEKAKELIETIKTFANKYEEPLPEKPQPVNS</sequence>
<dbReference type="PANTHER" id="PTHR16214">
    <property type="entry name" value="TRANSMEMBRANE PROTEIN 260"/>
    <property type="match status" value="1"/>
</dbReference>
<feature type="transmembrane region" description="Helical" evidence="1">
    <location>
        <begin position="458"/>
        <end position="476"/>
    </location>
</feature>
<feature type="transmembrane region" description="Helical" evidence="1">
    <location>
        <begin position="12"/>
        <end position="34"/>
    </location>
</feature>
<comment type="caution">
    <text evidence="2">The sequence shown here is derived from an EMBL/GenBank/DDBJ whole genome shotgun (WGS) entry which is preliminary data.</text>
</comment>
<keyword evidence="1" id="KW-1133">Transmembrane helix</keyword>
<dbReference type="InterPro" id="IPR052724">
    <property type="entry name" value="GT117_domain-containing"/>
</dbReference>
<dbReference type="AlphaFoldDB" id="A0A644UEM1"/>
<feature type="transmembrane region" description="Helical" evidence="1">
    <location>
        <begin position="74"/>
        <end position="97"/>
    </location>
</feature>
<dbReference type="Pfam" id="PF11028">
    <property type="entry name" value="TMEM260-like"/>
    <property type="match status" value="1"/>
</dbReference>
<name>A0A644UEM1_9ZZZZ</name>
<evidence type="ECO:0000313" key="2">
    <source>
        <dbReference type="EMBL" id="MPL77310.1"/>
    </source>
</evidence>
<dbReference type="PANTHER" id="PTHR16214:SF3">
    <property type="entry name" value="TRANSMEMBRANE PROTEIN 260"/>
    <property type="match status" value="1"/>
</dbReference>
<gene>
    <name evidence="2" type="ORF">SDC9_23165</name>
</gene>
<protein>
    <recommendedName>
        <fullName evidence="3">DUF2723 domain-containing protein</fullName>
    </recommendedName>
</protein>
<feature type="transmembrane region" description="Helical" evidence="1">
    <location>
        <begin position="109"/>
        <end position="126"/>
    </location>
</feature>
<feature type="transmembrane region" description="Helical" evidence="1">
    <location>
        <begin position="236"/>
        <end position="255"/>
    </location>
</feature>